<dbReference type="PANTHER" id="PTHR12019:SF9">
    <property type="entry name" value="THYMOPOIETIN"/>
    <property type="match status" value="1"/>
</dbReference>
<dbReference type="GeneID" id="115481767"/>
<dbReference type="InterPro" id="IPR011015">
    <property type="entry name" value="LEM/LEM-like_dom_sf"/>
</dbReference>
<feature type="region of interest" description="Disordered" evidence="1">
    <location>
        <begin position="50"/>
        <end position="124"/>
    </location>
</feature>
<dbReference type="InterPro" id="IPR051656">
    <property type="entry name" value="LEM_domain"/>
</dbReference>
<keyword evidence="2" id="KW-1133">Transmembrane helix</keyword>
<accession>A0A6P7ZQM5</accession>
<feature type="transmembrane region" description="Helical" evidence="2">
    <location>
        <begin position="224"/>
        <end position="245"/>
    </location>
</feature>
<dbReference type="SMART" id="SM00540">
    <property type="entry name" value="LEM"/>
    <property type="match status" value="1"/>
</dbReference>
<dbReference type="FunFam" id="1.10.720.40:FF:000001">
    <property type="entry name" value="LEM domain containing 2, isoform CRA_a"/>
    <property type="match status" value="1"/>
</dbReference>
<protein>
    <submittedName>
        <fullName evidence="5">LEM domain-containing protein 1 isoform X3</fullName>
    </submittedName>
</protein>
<reference evidence="5" key="1">
    <citation type="submission" date="2025-08" db="UniProtKB">
        <authorList>
            <consortium name="RefSeq"/>
        </authorList>
    </citation>
    <scope>IDENTIFICATION</scope>
</reference>
<gene>
    <name evidence="5" type="primary">LEMD1</name>
</gene>
<evidence type="ECO:0000313" key="4">
    <source>
        <dbReference type="Proteomes" id="UP000515156"/>
    </source>
</evidence>
<evidence type="ECO:0000256" key="2">
    <source>
        <dbReference type="SAM" id="Phobius"/>
    </source>
</evidence>
<dbReference type="PROSITE" id="PS50954">
    <property type="entry name" value="LEM"/>
    <property type="match status" value="1"/>
</dbReference>
<evidence type="ECO:0000256" key="1">
    <source>
        <dbReference type="SAM" id="MobiDB-lite"/>
    </source>
</evidence>
<keyword evidence="2" id="KW-0812">Transmembrane</keyword>
<feature type="compositionally biased region" description="Polar residues" evidence="1">
    <location>
        <begin position="113"/>
        <end position="124"/>
    </location>
</feature>
<dbReference type="RefSeq" id="XP_030077006.1">
    <property type="nucleotide sequence ID" value="XM_030221146.1"/>
</dbReference>
<dbReference type="Proteomes" id="UP000515156">
    <property type="component" value="Chromosome 12"/>
</dbReference>
<proteinExistence type="predicted"/>
<evidence type="ECO:0000259" key="3">
    <source>
        <dbReference type="PROSITE" id="PS50954"/>
    </source>
</evidence>
<sequence length="268" mass="29877">MSVLDVKSLTNSELKEQLLKRGIRSGPILPTTRNVYEKKLLQMLDQGPLVPQVKQNGTGDVDQYSDSEEEGLHLDNGTTMKSDAVTAPGNTTSSFGHSKIEKRSSSYKRVPENSPQSPQSTKQDYLMSSKNAMNYRVAVNTPKSHVFNKHSQLQTSDSHKEDVLTELFPRDTQPPLGMSATRRRPIKGAAGRPIQFKYEDTAAQVKLMEQVKVEVDKSVAPPRLLTASLQIVVFAIMVFFILVFFTMESTPDNPFTSLIEKVEVHQAP</sequence>
<dbReference type="Gene3D" id="1.10.720.40">
    <property type="match status" value="1"/>
</dbReference>
<dbReference type="SUPFAM" id="SSF63451">
    <property type="entry name" value="LEM domain"/>
    <property type="match status" value="1"/>
</dbReference>
<dbReference type="PANTHER" id="PTHR12019">
    <property type="entry name" value="LAMINA-ASSOCIATED POLYPEPTIDE THYMOPOIETIN"/>
    <property type="match status" value="1"/>
</dbReference>
<name>A0A6P7ZQM5_9AMPH</name>
<organism evidence="4 5">
    <name type="scientific">Microcaecilia unicolor</name>
    <dbReference type="NCBI Taxonomy" id="1415580"/>
    <lineage>
        <taxon>Eukaryota</taxon>
        <taxon>Metazoa</taxon>
        <taxon>Chordata</taxon>
        <taxon>Craniata</taxon>
        <taxon>Vertebrata</taxon>
        <taxon>Euteleostomi</taxon>
        <taxon>Amphibia</taxon>
        <taxon>Gymnophiona</taxon>
        <taxon>Siphonopidae</taxon>
        <taxon>Microcaecilia</taxon>
    </lineage>
</organism>
<keyword evidence="2" id="KW-0472">Membrane</keyword>
<feature type="domain" description="LEM" evidence="3">
    <location>
        <begin position="3"/>
        <end position="47"/>
    </location>
</feature>
<evidence type="ECO:0000313" key="5">
    <source>
        <dbReference type="RefSeq" id="XP_030077006.1"/>
    </source>
</evidence>
<dbReference type="InterPro" id="IPR003887">
    <property type="entry name" value="LEM_dom"/>
</dbReference>
<keyword evidence="4" id="KW-1185">Reference proteome</keyword>
<dbReference type="Pfam" id="PF03020">
    <property type="entry name" value="LEM"/>
    <property type="match status" value="1"/>
</dbReference>
<dbReference type="CDD" id="cd12940">
    <property type="entry name" value="LEM_LAP2_LEMD1"/>
    <property type="match status" value="1"/>
</dbReference>
<dbReference type="CTD" id="93273"/>
<dbReference type="AlphaFoldDB" id="A0A6P7ZQM5"/>